<dbReference type="GO" id="GO:0004803">
    <property type="term" value="F:transposase activity"/>
    <property type="evidence" value="ECO:0007669"/>
    <property type="project" value="InterPro"/>
</dbReference>
<proteinExistence type="predicted"/>
<dbReference type="EMBL" id="CP009687">
    <property type="protein sequence ID" value="AKL96528.1"/>
    <property type="molecule type" value="Genomic_DNA"/>
</dbReference>
<dbReference type="GO" id="GO:0003677">
    <property type="term" value="F:DNA binding"/>
    <property type="evidence" value="ECO:0007669"/>
    <property type="project" value="InterPro"/>
</dbReference>
<sequence>MRRISGSCVYWYNKKCEGIGNLFQDCFKSEFAERDTYFLTSIRYIHQNPIKAGIVRNIKEYKWSSYREYLEAAQIIDKEDVLKIFAKDNDLAIELFIKYNKESSNDKYLEIEDKKKKISDIYSK</sequence>
<dbReference type="KEGG" id="cace:CACET_c30840"/>
<name>A0A0G3WDU8_9CLOT</name>
<reference evidence="1 2" key="1">
    <citation type="submission" date="2014-10" db="EMBL/GenBank/DDBJ databases">
        <title>Genome sequence of Clostridium aceticum DSM 1496.</title>
        <authorList>
            <person name="Poehlein A."/>
            <person name="Schiel-Bengelsdorf B."/>
            <person name="Gottschalk G."/>
            <person name="Duerre P."/>
            <person name="Daniel R."/>
        </authorList>
    </citation>
    <scope>NUCLEOTIDE SEQUENCE [LARGE SCALE GENOMIC DNA]</scope>
    <source>
        <strain evidence="1 2">DSM 1496</strain>
    </source>
</reference>
<dbReference type="PANTHER" id="PTHR34322:SF2">
    <property type="entry name" value="TRANSPOSASE IS200-LIKE DOMAIN-CONTAINING PROTEIN"/>
    <property type="match status" value="1"/>
</dbReference>
<organism evidence="1 2">
    <name type="scientific">Clostridium aceticum</name>
    <dbReference type="NCBI Taxonomy" id="84022"/>
    <lineage>
        <taxon>Bacteria</taxon>
        <taxon>Bacillati</taxon>
        <taxon>Bacillota</taxon>
        <taxon>Clostridia</taxon>
        <taxon>Eubacteriales</taxon>
        <taxon>Clostridiaceae</taxon>
        <taxon>Clostridium</taxon>
    </lineage>
</organism>
<dbReference type="PANTHER" id="PTHR34322">
    <property type="entry name" value="TRANSPOSASE, Y1_TNP DOMAIN-CONTAINING"/>
    <property type="match status" value="1"/>
</dbReference>
<dbReference type="GO" id="GO:0006313">
    <property type="term" value="P:DNA transposition"/>
    <property type="evidence" value="ECO:0007669"/>
    <property type="project" value="InterPro"/>
</dbReference>
<dbReference type="PATRIC" id="fig|84022.6.peg.3144"/>
<dbReference type="RefSeq" id="WP_052661342.1">
    <property type="nucleotide sequence ID" value="NZ_CP009687.1"/>
</dbReference>
<dbReference type="InterPro" id="IPR036515">
    <property type="entry name" value="Transposase_17_sf"/>
</dbReference>
<dbReference type="OrthoDB" id="9788881at2"/>
<evidence type="ECO:0000313" key="1">
    <source>
        <dbReference type="EMBL" id="AKL96528.1"/>
    </source>
</evidence>
<dbReference type="STRING" id="84022.CACET_c30840"/>
<dbReference type="AlphaFoldDB" id="A0A0G3WDU8"/>
<accession>A0A0G3WDU8</accession>
<protein>
    <submittedName>
        <fullName evidence="1">Transposase</fullName>
    </submittedName>
</protein>
<gene>
    <name evidence="1" type="ORF">CACET_c30840</name>
</gene>
<dbReference type="SUPFAM" id="SSF143422">
    <property type="entry name" value="Transposase IS200-like"/>
    <property type="match status" value="1"/>
</dbReference>
<keyword evidence="2" id="KW-1185">Reference proteome</keyword>
<dbReference type="Gene3D" id="3.30.70.1290">
    <property type="entry name" value="Transposase IS200-like"/>
    <property type="match status" value="1"/>
</dbReference>
<dbReference type="Proteomes" id="UP000035704">
    <property type="component" value="Chromosome"/>
</dbReference>
<evidence type="ECO:0000313" key="2">
    <source>
        <dbReference type="Proteomes" id="UP000035704"/>
    </source>
</evidence>